<dbReference type="Proteomes" id="UP000236569">
    <property type="component" value="Unassembled WGS sequence"/>
</dbReference>
<keyword evidence="2" id="KW-1185">Reference proteome</keyword>
<proteinExistence type="predicted"/>
<accession>A0A2I9DR03</accession>
<dbReference type="EMBL" id="BFAG01000017">
    <property type="protein sequence ID" value="GBF07761.1"/>
    <property type="molecule type" value="Genomic_DNA"/>
</dbReference>
<protein>
    <submittedName>
        <fullName evidence="1">Uncharacterized protein</fullName>
    </submittedName>
</protein>
<evidence type="ECO:0000313" key="1">
    <source>
        <dbReference type="EMBL" id="GBF07761.1"/>
    </source>
</evidence>
<dbReference type="OrthoDB" id="69711at2"/>
<comment type="caution">
    <text evidence="1">The sequence shown here is derived from an EMBL/GenBank/DDBJ whole genome shotgun (WGS) entry which is preliminary data.</text>
</comment>
<dbReference type="RefSeq" id="WP_103131067.1">
    <property type="nucleotide sequence ID" value="NZ_BFAG01000017.1"/>
</dbReference>
<gene>
    <name evidence="1" type="ORF">DAERI_170020</name>
</gene>
<sequence length="95" mass="10274">MRTFLLILLAFVAGVLVFVAVLSWQGRAAREYGRQAAQAAARGGLSPNAAYEVSCQEVLKRKPPNTVQSCVVNVKDGRAVATLRLEGQRTFQVSP</sequence>
<dbReference type="AlphaFoldDB" id="A0A2I9DR03"/>
<reference evidence="2" key="1">
    <citation type="submission" date="2018-01" db="EMBL/GenBank/DDBJ databases">
        <title>Draft Genome Sequence of the Radioresistant Bacterium Deinococcus aerius TR0125, Isolated from the Higher Atmosphere above Japan.</title>
        <authorList>
            <person name="Satoh K."/>
            <person name="Arai H."/>
            <person name="Sanzen T."/>
            <person name="Kawaguchi Y."/>
            <person name="Hayashi H."/>
            <person name="Yokobori S."/>
            <person name="Yamagishi A."/>
            <person name="Oono Y."/>
            <person name="Narumi I."/>
        </authorList>
    </citation>
    <scope>NUCLEOTIDE SEQUENCE [LARGE SCALE GENOMIC DNA]</scope>
    <source>
        <strain evidence="2">TR0125</strain>
    </source>
</reference>
<organism evidence="1 2">
    <name type="scientific">Deinococcus aerius</name>
    <dbReference type="NCBI Taxonomy" id="200253"/>
    <lineage>
        <taxon>Bacteria</taxon>
        <taxon>Thermotogati</taxon>
        <taxon>Deinococcota</taxon>
        <taxon>Deinococci</taxon>
        <taxon>Deinococcales</taxon>
        <taxon>Deinococcaceae</taxon>
        <taxon>Deinococcus</taxon>
    </lineage>
</organism>
<evidence type="ECO:0000313" key="2">
    <source>
        <dbReference type="Proteomes" id="UP000236569"/>
    </source>
</evidence>
<name>A0A2I9DR03_9DEIO</name>